<dbReference type="EMBL" id="GGEC01055806">
    <property type="protein sequence ID" value="MBX36290.1"/>
    <property type="molecule type" value="Transcribed_RNA"/>
</dbReference>
<dbReference type="AlphaFoldDB" id="A0A2P2N1F0"/>
<organism evidence="1">
    <name type="scientific">Rhizophora mucronata</name>
    <name type="common">Asiatic mangrove</name>
    <dbReference type="NCBI Taxonomy" id="61149"/>
    <lineage>
        <taxon>Eukaryota</taxon>
        <taxon>Viridiplantae</taxon>
        <taxon>Streptophyta</taxon>
        <taxon>Embryophyta</taxon>
        <taxon>Tracheophyta</taxon>
        <taxon>Spermatophyta</taxon>
        <taxon>Magnoliopsida</taxon>
        <taxon>eudicotyledons</taxon>
        <taxon>Gunneridae</taxon>
        <taxon>Pentapetalae</taxon>
        <taxon>rosids</taxon>
        <taxon>fabids</taxon>
        <taxon>Malpighiales</taxon>
        <taxon>Rhizophoraceae</taxon>
        <taxon>Rhizophora</taxon>
    </lineage>
</organism>
<proteinExistence type="predicted"/>
<protein>
    <submittedName>
        <fullName evidence="1">Uncharacterized protein</fullName>
    </submittedName>
</protein>
<name>A0A2P2N1F0_RHIMU</name>
<reference evidence="1" key="1">
    <citation type="submission" date="2018-02" db="EMBL/GenBank/DDBJ databases">
        <title>Rhizophora mucronata_Transcriptome.</title>
        <authorList>
            <person name="Meera S.P."/>
            <person name="Sreeshan A."/>
            <person name="Augustine A."/>
        </authorList>
    </citation>
    <scope>NUCLEOTIDE SEQUENCE</scope>
    <source>
        <tissue evidence="1">Leaf</tissue>
    </source>
</reference>
<accession>A0A2P2N1F0</accession>
<sequence>MALKGSFLSPSCQEDPERITPTLVVKRNNCRSARRLGICMWQSP</sequence>
<evidence type="ECO:0000313" key="1">
    <source>
        <dbReference type="EMBL" id="MBX36290.1"/>
    </source>
</evidence>